<evidence type="ECO:0000313" key="1">
    <source>
        <dbReference type="EMBL" id="GAK66920.1"/>
    </source>
</evidence>
<reference evidence="2" key="1">
    <citation type="journal article" date="2014" name="Genome Announc.">
        <title>Draft Genome Sequence of the Yeast Pseudozyma antarctica Type Strain JCM10317, a Producer of the Glycolipid Biosurfactants, Mannosylerythritol Lipids.</title>
        <authorList>
            <person name="Saika A."/>
            <person name="Koike H."/>
            <person name="Hori T."/>
            <person name="Fukuoka T."/>
            <person name="Sato S."/>
            <person name="Habe H."/>
            <person name="Kitamoto D."/>
            <person name="Morita T."/>
        </authorList>
    </citation>
    <scope>NUCLEOTIDE SEQUENCE [LARGE SCALE GENOMIC DNA]</scope>
    <source>
        <strain evidence="2">JCM 10317</strain>
    </source>
</reference>
<dbReference type="HOGENOM" id="CLU_2014958_0_0_1"/>
<protein>
    <submittedName>
        <fullName evidence="1">Uncharacterized protein</fullName>
    </submittedName>
</protein>
<dbReference type="RefSeq" id="XP_014654940.1">
    <property type="nucleotide sequence ID" value="XM_014799454.1"/>
</dbReference>
<dbReference type="AlphaFoldDB" id="A0A081CJS4"/>
<dbReference type="GeneID" id="26305999"/>
<dbReference type="EMBL" id="DF830082">
    <property type="protein sequence ID" value="GAK66920.1"/>
    <property type="molecule type" value="Genomic_DNA"/>
</dbReference>
<keyword evidence="2" id="KW-1185">Reference proteome</keyword>
<sequence length="123" mass="14058">MVCSLCLSLMRIDSVQPVYKPIAILVTTFAPFHHTIITSNTVLLRCRIITPNHIEVALFYLKLDAQGKAWYAERYGSLDVSDEIVPERLWVFPDVHVLIDEYKAWRATLSTTVPTPTEIDRKA</sequence>
<name>A0A081CJS4_PSEA2</name>
<dbReference type="Proteomes" id="UP000053758">
    <property type="component" value="Unassembled WGS sequence"/>
</dbReference>
<evidence type="ECO:0000313" key="2">
    <source>
        <dbReference type="Proteomes" id="UP000053758"/>
    </source>
</evidence>
<proteinExistence type="predicted"/>
<accession>A0A081CJS4</accession>
<gene>
    <name evidence="1" type="ORF">PAN0_015d5144</name>
</gene>
<organism evidence="1 2">
    <name type="scientific">Pseudozyma antarctica</name>
    <name type="common">Yeast</name>
    <name type="synonym">Candida antarctica</name>
    <dbReference type="NCBI Taxonomy" id="84753"/>
    <lineage>
        <taxon>Eukaryota</taxon>
        <taxon>Fungi</taxon>
        <taxon>Dikarya</taxon>
        <taxon>Basidiomycota</taxon>
        <taxon>Ustilaginomycotina</taxon>
        <taxon>Ustilaginomycetes</taxon>
        <taxon>Ustilaginales</taxon>
        <taxon>Ustilaginaceae</taxon>
        <taxon>Moesziomyces</taxon>
    </lineage>
</organism>